<name>A0A378R8U8_9GAMM</name>
<evidence type="ECO:0000313" key="3">
    <source>
        <dbReference type="Proteomes" id="UP000255279"/>
    </source>
</evidence>
<dbReference type="Proteomes" id="UP000255279">
    <property type="component" value="Unassembled WGS sequence"/>
</dbReference>
<sequence>MKELDKIVKELVKAKDDTMTGKNAKDRAKKFAEVTTSIDLIDQQILLLPKAVILDLSKTVLDPCTGDGRYLMRYLYHRLPSIKTADDLAQAVSTLYGVELQQENVTRARNNMLALSRAIAGHLGFKAPKLQKIINNNIRQGDFLHEPTF</sequence>
<dbReference type="InterPro" id="IPR029063">
    <property type="entry name" value="SAM-dependent_MTases_sf"/>
</dbReference>
<evidence type="ECO:0000313" key="2">
    <source>
        <dbReference type="EMBL" id="STZ14503.1"/>
    </source>
</evidence>
<organism evidence="2 3">
    <name type="scientific">Moraxella caviae</name>
    <dbReference type="NCBI Taxonomy" id="34060"/>
    <lineage>
        <taxon>Bacteria</taxon>
        <taxon>Pseudomonadati</taxon>
        <taxon>Pseudomonadota</taxon>
        <taxon>Gammaproteobacteria</taxon>
        <taxon>Moraxellales</taxon>
        <taxon>Moraxellaceae</taxon>
        <taxon>Moraxella</taxon>
    </lineage>
</organism>
<accession>A0A378R8U8</accession>
<gene>
    <name evidence="1" type="ORF">NCTC10293_01621</name>
    <name evidence="2" type="ORF">NCTC10293_02097</name>
</gene>
<dbReference type="Gene3D" id="3.40.50.150">
    <property type="entry name" value="Vaccinia Virus protein VP39"/>
    <property type="match status" value="1"/>
</dbReference>
<dbReference type="SUPFAM" id="SSF53335">
    <property type="entry name" value="S-adenosyl-L-methionine-dependent methyltransferases"/>
    <property type="match status" value="1"/>
</dbReference>
<evidence type="ECO:0000313" key="1">
    <source>
        <dbReference type="EMBL" id="STZ14032.1"/>
    </source>
</evidence>
<dbReference type="EMBL" id="UGQE01000004">
    <property type="protein sequence ID" value="STZ14503.1"/>
    <property type="molecule type" value="Genomic_DNA"/>
</dbReference>
<protein>
    <recommendedName>
        <fullName evidence="4">DNA methylase adenine-specific domain-containing protein</fullName>
    </recommendedName>
</protein>
<proteinExistence type="predicted"/>
<reference evidence="2 3" key="1">
    <citation type="submission" date="2018-06" db="EMBL/GenBank/DDBJ databases">
        <authorList>
            <consortium name="Pathogen Informatics"/>
            <person name="Doyle S."/>
        </authorList>
    </citation>
    <scope>NUCLEOTIDE SEQUENCE [LARGE SCALE GENOMIC DNA]</scope>
    <source>
        <strain evidence="2 3">NCTC10293</strain>
    </source>
</reference>
<dbReference type="EMBL" id="UGQE01000004">
    <property type="protein sequence ID" value="STZ14032.1"/>
    <property type="molecule type" value="Genomic_DNA"/>
</dbReference>
<dbReference type="AlphaFoldDB" id="A0A378R8U8"/>
<evidence type="ECO:0008006" key="4">
    <source>
        <dbReference type="Google" id="ProtNLM"/>
    </source>
</evidence>